<gene>
    <name evidence="1" type="ORF">Rmf_32100</name>
</gene>
<evidence type="ECO:0000313" key="1">
    <source>
        <dbReference type="EMBL" id="BDG73281.1"/>
    </source>
</evidence>
<organism evidence="1 2">
    <name type="scientific">Roseomonas fluvialis</name>
    <dbReference type="NCBI Taxonomy" id="1750527"/>
    <lineage>
        <taxon>Bacteria</taxon>
        <taxon>Pseudomonadati</taxon>
        <taxon>Pseudomonadota</taxon>
        <taxon>Alphaproteobacteria</taxon>
        <taxon>Acetobacterales</taxon>
        <taxon>Roseomonadaceae</taxon>
        <taxon>Roseomonas</taxon>
    </lineage>
</organism>
<keyword evidence="2" id="KW-1185">Reference proteome</keyword>
<dbReference type="Pfam" id="PF10009">
    <property type="entry name" value="DUF2252"/>
    <property type="match status" value="1"/>
</dbReference>
<evidence type="ECO:0000313" key="2">
    <source>
        <dbReference type="Proteomes" id="UP000831327"/>
    </source>
</evidence>
<dbReference type="InterPro" id="IPR018721">
    <property type="entry name" value="DUF2252"/>
</dbReference>
<accession>A0ABN6P4B9</accession>
<dbReference type="PANTHER" id="PTHR39441:SF1">
    <property type="entry name" value="DUF2252 DOMAIN-CONTAINING PROTEIN"/>
    <property type="match status" value="1"/>
</dbReference>
<name>A0ABN6P4B9_9PROT</name>
<protein>
    <recommendedName>
        <fullName evidence="3">DUF2252 domain-containing protein</fullName>
    </recommendedName>
</protein>
<reference evidence="1 2" key="1">
    <citation type="journal article" date="2016" name="Microbes Environ.">
        <title>Phylogenetically diverse aerobic anoxygenic phototrophic bacteria isolated from epilithic biofilms in Tama river, Japan.</title>
        <authorList>
            <person name="Hirose S."/>
            <person name="Matsuura K."/>
            <person name="Haruta S."/>
        </authorList>
    </citation>
    <scope>NUCLEOTIDE SEQUENCE [LARGE SCALE GENOMIC DNA]</scope>
    <source>
        <strain evidence="1 2">S08</strain>
    </source>
</reference>
<dbReference type="PANTHER" id="PTHR39441">
    <property type="entry name" value="DUF2252 DOMAIN-CONTAINING PROTEIN"/>
    <property type="match status" value="1"/>
</dbReference>
<dbReference type="EMBL" id="AP025637">
    <property type="protein sequence ID" value="BDG73281.1"/>
    <property type="molecule type" value="Genomic_DNA"/>
</dbReference>
<evidence type="ECO:0008006" key="3">
    <source>
        <dbReference type="Google" id="ProtNLM"/>
    </source>
</evidence>
<dbReference type="Proteomes" id="UP000831327">
    <property type="component" value="Chromosome"/>
</dbReference>
<proteinExistence type="predicted"/>
<sequence>MDDIVASVQAHEAWLDERLAGATRRDDLDRKHLKMAGSAFDFLRATYWRWCEHAPGLADTPVVLSVGDIHVENFGTWRDVEGRLVFGVNDFDEAAPMPWPQDPLRLLASAVMGAREKAPWAPRQSFAALLLAGYRDGIAAPRPLILDGTGGLSDSLVATTEEDHRSFWEEEEDEAKQRAEDPPARFRTVLERAFPPDAVIEDFYAREAGLGSLGRPRFAALARFHGGRALREAKALVPSAWTLRPDASAEANHTAAAAAGAHRSPDAWFAVQDGIARRRLSPNNRKIEFPKKISGHMTPRPLHPDMLYAMGHDLAAIHAGTEGAAEAIAAALAGKGGDPAWLEDAAMRLVQRVEQDHAAYVAANPDLAAKASEKKKKKK</sequence>
<dbReference type="RefSeq" id="WP_244407511.1">
    <property type="nucleotide sequence ID" value="NZ_AP025637.1"/>
</dbReference>